<evidence type="ECO:0000256" key="7">
    <source>
        <dbReference type="ARBA" id="ARBA00022630"/>
    </source>
</evidence>
<dbReference type="CDD" id="cd00130">
    <property type="entry name" value="PAS"/>
    <property type="match status" value="3"/>
</dbReference>
<evidence type="ECO:0000256" key="12">
    <source>
        <dbReference type="ARBA" id="ARBA00022840"/>
    </source>
</evidence>
<dbReference type="Gene3D" id="3.30.450.20">
    <property type="entry name" value="PAS domain"/>
    <property type="match status" value="4"/>
</dbReference>
<evidence type="ECO:0000259" key="16">
    <source>
        <dbReference type="PROSITE" id="PS50113"/>
    </source>
</evidence>
<evidence type="ECO:0000256" key="2">
    <source>
        <dbReference type="ARBA" id="ARBA00012438"/>
    </source>
</evidence>
<dbReference type="InterPro" id="IPR035965">
    <property type="entry name" value="PAS-like_dom_sf"/>
</dbReference>
<reference evidence="17 18" key="1">
    <citation type="journal article" date="2023" name="PLoS ONE">
        <title>Complete genome assembly of Hawai'i environmental nontuberculous mycobacteria reveals unexpected co-isolation with methylobacteria.</title>
        <authorList>
            <person name="Hendrix J."/>
            <person name="Epperson L.E."/>
            <person name="Tong E.I."/>
            <person name="Chan Y.L."/>
            <person name="Hasan N.A."/>
            <person name="Dawrs S.N."/>
            <person name="Norton G.J."/>
            <person name="Virdi R."/>
            <person name="Crooks J.L."/>
            <person name="Chan E.D."/>
            <person name="Honda J.R."/>
            <person name="Strong M."/>
        </authorList>
    </citation>
    <scope>NUCLEOTIDE SEQUENCE [LARGE SCALE GENOMIC DNA]</scope>
    <source>
        <strain evidence="17 18">NJH_HI01</strain>
    </source>
</reference>
<dbReference type="InterPro" id="IPR000014">
    <property type="entry name" value="PAS"/>
</dbReference>
<evidence type="ECO:0000259" key="15">
    <source>
        <dbReference type="PROSITE" id="PS50112"/>
    </source>
</evidence>
<dbReference type="Pfam" id="PF08448">
    <property type="entry name" value="PAS_4"/>
    <property type="match status" value="1"/>
</dbReference>
<accession>A0ABU9ZFU7</accession>
<dbReference type="InterPro" id="IPR036890">
    <property type="entry name" value="HATPase_C_sf"/>
</dbReference>
<evidence type="ECO:0000256" key="9">
    <source>
        <dbReference type="ARBA" id="ARBA00022679"/>
    </source>
</evidence>
<evidence type="ECO:0000256" key="4">
    <source>
        <dbReference type="ARBA" id="ARBA00022543"/>
    </source>
</evidence>
<keyword evidence="18" id="KW-1185">Reference proteome</keyword>
<dbReference type="InterPro" id="IPR013656">
    <property type="entry name" value="PAS_4"/>
</dbReference>
<dbReference type="InterPro" id="IPR000700">
    <property type="entry name" value="PAS-assoc_C"/>
</dbReference>
<dbReference type="PROSITE" id="PS50112">
    <property type="entry name" value="PAS"/>
    <property type="match status" value="2"/>
</dbReference>
<keyword evidence="10" id="KW-0547">Nucleotide-binding</keyword>
<dbReference type="EMBL" id="JAQYXL010000001">
    <property type="protein sequence ID" value="MEN3230327.1"/>
    <property type="molecule type" value="Genomic_DNA"/>
</dbReference>
<dbReference type="Gene3D" id="3.30.565.10">
    <property type="entry name" value="Histidine kinase-like ATPase, C-terminal domain"/>
    <property type="match status" value="1"/>
</dbReference>
<evidence type="ECO:0000256" key="8">
    <source>
        <dbReference type="ARBA" id="ARBA00022643"/>
    </source>
</evidence>
<dbReference type="InterPro" id="IPR013655">
    <property type="entry name" value="PAS_fold_3"/>
</dbReference>
<evidence type="ECO:0000256" key="13">
    <source>
        <dbReference type="ARBA" id="ARBA00022991"/>
    </source>
</evidence>
<keyword evidence="7" id="KW-0285">Flavoprotein</keyword>
<dbReference type="PANTHER" id="PTHR43304">
    <property type="entry name" value="PHYTOCHROME-LIKE PROTEIN CPH1"/>
    <property type="match status" value="1"/>
</dbReference>
<keyword evidence="4" id="KW-0600">Photoreceptor protein</keyword>
<organism evidence="17 18">
    <name type="scientific">Methylorubrum rhodesianum</name>
    <dbReference type="NCBI Taxonomy" id="29427"/>
    <lineage>
        <taxon>Bacteria</taxon>
        <taxon>Pseudomonadati</taxon>
        <taxon>Pseudomonadota</taxon>
        <taxon>Alphaproteobacteria</taxon>
        <taxon>Hyphomicrobiales</taxon>
        <taxon>Methylobacteriaceae</taxon>
        <taxon>Methylorubrum</taxon>
    </lineage>
</organism>
<dbReference type="SUPFAM" id="SSF55785">
    <property type="entry name" value="PYP-like sensor domain (PAS domain)"/>
    <property type="match status" value="4"/>
</dbReference>
<evidence type="ECO:0000313" key="17">
    <source>
        <dbReference type="EMBL" id="MEN3230327.1"/>
    </source>
</evidence>
<evidence type="ECO:0000256" key="14">
    <source>
        <dbReference type="ARBA" id="ARBA00023170"/>
    </source>
</evidence>
<dbReference type="PROSITE" id="PS50113">
    <property type="entry name" value="PAC"/>
    <property type="match status" value="2"/>
</dbReference>
<dbReference type="RefSeq" id="WP_183670988.1">
    <property type="nucleotide sequence ID" value="NZ_JACHOS010000034.1"/>
</dbReference>
<dbReference type="Pfam" id="PF08447">
    <property type="entry name" value="PAS_3"/>
    <property type="match status" value="2"/>
</dbReference>
<feature type="domain" description="PAS" evidence="15">
    <location>
        <begin position="151"/>
        <end position="221"/>
    </location>
</feature>
<comment type="catalytic activity">
    <reaction evidence="1">
        <text>ATP + protein L-histidine = ADP + protein N-phospho-L-histidine.</text>
        <dbReference type="EC" id="2.7.13.3"/>
    </reaction>
</comment>
<name>A0ABU9ZFU7_9HYPH</name>
<keyword evidence="12" id="KW-0067">ATP-binding</keyword>
<dbReference type="Pfam" id="PF07536">
    <property type="entry name" value="HWE_HK"/>
    <property type="match status" value="1"/>
</dbReference>
<keyword evidence="14" id="KW-0675">Receptor</keyword>
<dbReference type="InterPro" id="IPR011102">
    <property type="entry name" value="Sig_transdc_His_kinase_HWE"/>
</dbReference>
<dbReference type="PANTHER" id="PTHR43304:SF1">
    <property type="entry name" value="PAC DOMAIN-CONTAINING PROTEIN"/>
    <property type="match status" value="1"/>
</dbReference>
<comment type="caution">
    <text evidence="17">The sequence shown here is derived from an EMBL/GenBank/DDBJ whole genome shotgun (WGS) entry which is preliminary data.</text>
</comment>
<proteinExistence type="predicted"/>
<keyword evidence="11" id="KW-0418">Kinase</keyword>
<feature type="domain" description="PAC" evidence="16">
    <location>
        <begin position="474"/>
        <end position="527"/>
    </location>
</feature>
<keyword evidence="5" id="KW-0597">Phosphoprotein</keyword>
<feature type="domain" description="PAC" evidence="16">
    <location>
        <begin position="224"/>
        <end position="276"/>
    </location>
</feature>
<keyword evidence="8" id="KW-0288">FMN</keyword>
<keyword evidence="13" id="KW-0157">Chromophore</keyword>
<evidence type="ECO:0000256" key="10">
    <source>
        <dbReference type="ARBA" id="ARBA00022741"/>
    </source>
</evidence>
<dbReference type="InterPro" id="IPR052162">
    <property type="entry name" value="Sensor_kinase/Photoreceptor"/>
</dbReference>
<dbReference type="NCBIfam" id="TIGR00229">
    <property type="entry name" value="sensory_box"/>
    <property type="match status" value="2"/>
</dbReference>
<keyword evidence="6" id="KW-0716">Sensory transduction</keyword>
<dbReference type="SMART" id="SM00086">
    <property type="entry name" value="PAC"/>
    <property type="match status" value="3"/>
</dbReference>
<evidence type="ECO:0000256" key="1">
    <source>
        <dbReference type="ARBA" id="ARBA00000085"/>
    </source>
</evidence>
<sequence>MAARIRDLEWATTPLGPIARWPDRLKVMVEQVLATPLVSSLVCGPARVLIYNDAAARLYGDRYPGALGHPLPDVFPEGWATVAPFYERAFAGETVQVTGQPLDTRGEGVRADMFDAWLTPVRDVEGRIAYVHMTGHEVGSRFRAETALRESETRHRLLIESWAQAVWETDADGVVVADSPSWRAYTGQTLEEWLGYGWLDAIHPDDRAYTERKWREAMAVRGLVNAEFRLRAPDGGWRWTNVRAAPVLDPSGRVEKWAGINIDIEARKQAEAALRQSEELRRIALTSGRMGTWRWDLRDRLIWGDAAFLDLWGFPPSDEPRGLADFTDRMSPQGQAEMGEMITRAIAAGEEFDGQLAVVDGPTEGRWVRWRGRAERGRPWIVNGVSFDVTEQRLAEERLRASEERLRVLIEGMPQLVWRAVDDGHWTWASPQWTAYTGQSDADSHGRGWLEPVHPEDREAARAAWSRAVEAGIFKAEYRIHHGPEQSYRWFQTRATPVCDEAGAIVEWLGTSTDIDDVRTLQVRLEVLVRELQHRSRNLIGVITALSNRTIGRGSPVESFTIRLKALSRAQALLSQSGSDTVAVEALVRAELAAHADGACDRVTVGGPAVMLTSEHVQNFALALHELATNAVKYGALKEETGRLSVTWDVIQAASGRRLALEWVESGVDLEPETVTRRGYGRELIEKALAYALGGSTEYVLTAGGVRCRIELPLV</sequence>
<keyword evidence="9" id="KW-0808">Transferase</keyword>
<evidence type="ECO:0000313" key="18">
    <source>
        <dbReference type="Proteomes" id="UP001404845"/>
    </source>
</evidence>
<dbReference type="Proteomes" id="UP001404845">
    <property type="component" value="Unassembled WGS sequence"/>
</dbReference>
<dbReference type="SMART" id="SM00091">
    <property type="entry name" value="PAS"/>
    <property type="match status" value="4"/>
</dbReference>
<evidence type="ECO:0000256" key="6">
    <source>
        <dbReference type="ARBA" id="ARBA00022606"/>
    </source>
</evidence>
<evidence type="ECO:0000256" key="5">
    <source>
        <dbReference type="ARBA" id="ARBA00022553"/>
    </source>
</evidence>
<evidence type="ECO:0000256" key="11">
    <source>
        <dbReference type="ARBA" id="ARBA00022777"/>
    </source>
</evidence>
<feature type="domain" description="PAS" evidence="15">
    <location>
        <begin position="402"/>
        <end position="472"/>
    </location>
</feature>
<dbReference type="EC" id="2.7.13.3" evidence="2"/>
<dbReference type="SMART" id="SM00911">
    <property type="entry name" value="HWE_HK"/>
    <property type="match status" value="1"/>
</dbReference>
<protein>
    <recommendedName>
        <fullName evidence="3">Blue-light-activated histidine kinase</fullName>
        <ecNumber evidence="2">2.7.13.3</ecNumber>
    </recommendedName>
</protein>
<evidence type="ECO:0000256" key="3">
    <source>
        <dbReference type="ARBA" id="ARBA00021740"/>
    </source>
</evidence>
<gene>
    <name evidence="17" type="ORF">PUR21_22245</name>
</gene>
<dbReference type="InterPro" id="IPR001610">
    <property type="entry name" value="PAC"/>
</dbReference>